<name>A0A2I1E2C3_9GLOM</name>
<gene>
    <name evidence="2" type="ORF">CHRIB12_LOCUS2254</name>
    <name evidence="3" type="ORF">RhiirA1_465845</name>
</gene>
<dbReference type="EMBL" id="CAGKOT010000003">
    <property type="protein sequence ID" value="CAB5321726.1"/>
    <property type="molecule type" value="Genomic_DNA"/>
</dbReference>
<protein>
    <submittedName>
        <fullName evidence="2">Uncharacterized protein</fullName>
    </submittedName>
</protein>
<keyword evidence="1" id="KW-0175">Coiled coil</keyword>
<dbReference type="VEuPathDB" id="FungiDB:RhiirA1_465845"/>
<dbReference type="Proteomes" id="UP000684084">
    <property type="component" value="Unassembled WGS sequence"/>
</dbReference>
<evidence type="ECO:0000313" key="3">
    <source>
        <dbReference type="EMBL" id="PKC61918.1"/>
    </source>
</evidence>
<reference evidence="3 4" key="2">
    <citation type="submission" date="2017-10" db="EMBL/GenBank/DDBJ databases">
        <title>Genome analyses suggest a sexual origin of heterokaryosis in a supposedly ancient asexual fungus.</title>
        <authorList>
            <person name="Corradi N."/>
            <person name="Sedzielewska K."/>
            <person name="Noel J."/>
            <person name="Charron P."/>
            <person name="Farinelli L."/>
            <person name="Marton T."/>
            <person name="Kruger M."/>
            <person name="Pelin A."/>
            <person name="Brachmann A."/>
            <person name="Corradi N."/>
        </authorList>
    </citation>
    <scope>NUCLEOTIDE SEQUENCE [LARGE SCALE GENOMIC DNA]</scope>
    <source>
        <strain evidence="3 4">A1</strain>
    </source>
</reference>
<accession>A0A2I1E2C3</accession>
<dbReference type="AlphaFoldDB" id="A0A2I1E2C3"/>
<sequence length="156" mass="18889">MEDKQYLKYFGKKSSKYWSLKDFDCWALNHVKNCQQGATHRIFYRYLNRILLDEKSSKRKIRTAQKLIGTKKEDLKNVNRLWKMPEVLKNINKLEKIVNIEEEEQKVDKFVNIEEEERIMALKERQLQLREREAKIRTLELQNIQMEKEIGGRVDS</sequence>
<evidence type="ECO:0000256" key="1">
    <source>
        <dbReference type="SAM" id="Coils"/>
    </source>
</evidence>
<dbReference type="Proteomes" id="UP000232688">
    <property type="component" value="Unassembled WGS sequence"/>
</dbReference>
<dbReference type="OrthoDB" id="2326103at2759"/>
<proteinExistence type="predicted"/>
<evidence type="ECO:0000313" key="5">
    <source>
        <dbReference type="Proteomes" id="UP000684084"/>
    </source>
</evidence>
<dbReference type="VEuPathDB" id="FungiDB:FUN_005969"/>
<organism evidence="2 5">
    <name type="scientific">Rhizophagus irregularis</name>
    <dbReference type="NCBI Taxonomy" id="588596"/>
    <lineage>
        <taxon>Eukaryota</taxon>
        <taxon>Fungi</taxon>
        <taxon>Fungi incertae sedis</taxon>
        <taxon>Mucoromycota</taxon>
        <taxon>Glomeromycotina</taxon>
        <taxon>Glomeromycetes</taxon>
        <taxon>Glomerales</taxon>
        <taxon>Glomeraceae</taxon>
        <taxon>Rhizophagus</taxon>
    </lineage>
</organism>
<dbReference type="EMBL" id="LLXH01000921">
    <property type="protein sequence ID" value="PKC61918.1"/>
    <property type="molecule type" value="Genomic_DNA"/>
</dbReference>
<evidence type="ECO:0000313" key="4">
    <source>
        <dbReference type="Proteomes" id="UP000232688"/>
    </source>
</evidence>
<evidence type="ECO:0000313" key="2">
    <source>
        <dbReference type="EMBL" id="CAB5321726.1"/>
    </source>
</evidence>
<dbReference type="VEuPathDB" id="FungiDB:RhiirFUN_008268"/>
<comment type="caution">
    <text evidence="2">The sequence shown here is derived from an EMBL/GenBank/DDBJ whole genome shotgun (WGS) entry which is preliminary data.</text>
</comment>
<reference evidence="3 4" key="1">
    <citation type="submission" date="2017-10" db="EMBL/GenBank/DDBJ databases">
        <title>Extensive intraspecific genome diversity in a model arbuscular mycorrhizal fungus.</title>
        <authorList>
            <person name="Chen E.C.H."/>
            <person name="Morin E."/>
            <person name="Baudet D."/>
            <person name="Noel J."/>
            <person name="Ndikumana S."/>
            <person name="Charron P."/>
            <person name="St-Onge C."/>
            <person name="Giorgi J."/>
            <person name="Grigoriev I.V."/>
            <person name="Roux C."/>
            <person name="Martin F.M."/>
            <person name="Corradi N."/>
        </authorList>
    </citation>
    <scope>NUCLEOTIDE SEQUENCE [LARGE SCALE GENOMIC DNA]</scope>
    <source>
        <strain evidence="3 4">A1</strain>
    </source>
</reference>
<reference evidence="2" key="3">
    <citation type="submission" date="2020-05" db="EMBL/GenBank/DDBJ databases">
        <authorList>
            <person name="Rincon C."/>
            <person name="Sanders R I."/>
            <person name="Robbins C."/>
            <person name="Chaturvedi A."/>
        </authorList>
    </citation>
    <scope>NUCLEOTIDE SEQUENCE</scope>
    <source>
        <strain evidence="2">CHB12</strain>
    </source>
</reference>
<feature type="coiled-coil region" evidence="1">
    <location>
        <begin position="112"/>
        <end position="149"/>
    </location>
</feature>